<dbReference type="Proteomes" id="UP001057455">
    <property type="component" value="Unassembled WGS sequence"/>
</dbReference>
<evidence type="ECO:0000313" key="1">
    <source>
        <dbReference type="EMBL" id="GFE54347.1"/>
    </source>
</evidence>
<accession>A0A9W5TDB3</accession>
<reference evidence="1" key="1">
    <citation type="submission" date="2019-12" db="EMBL/GenBank/DDBJ databases">
        <title>Genome sequence of Babesia ovis.</title>
        <authorList>
            <person name="Yamagishi J."/>
            <person name="Sevinc F."/>
            <person name="Xuan X."/>
        </authorList>
    </citation>
    <scope>NUCLEOTIDE SEQUENCE</scope>
    <source>
        <strain evidence="1">Selcuk</strain>
    </source>
</reference>
<proteinExistence type="predicted"/>
<keyword evidence="2" id="KW-1185">Reference proteome</keyword>
<gene>
    <name evidence="1" type="ORF">BaOVIS_017510</name>
</gene>
<dbReference type="EMBL" id="BLIY01000015">
    <property type="protein sequence ID" value="GFE54347.1"/>
    <property type="molecule type" value="Genomic_DNA"/>
</dbReference>
<comment type="caution">
    <text evidence="1">The sequence shown here is derived from an EMBL/GenBank/DDBJ whole genome shotgun (WGS) entry which is preliminary data.</text>
</comment>
<dbReference type="AlphaFoldDB" id="A0A9W5TDB3"/>
<dbReference type="OrthoDB" id="366383at2759"/>
<sequence>MADIADRVVFERHKCSRQAKESIRSLGSKGVSDIFSMLAGSNSQAVNNLDNIWTVSVISYSCAASGISIPTEVLLGYINAVYKQMSQLLQGGGSTITTLDNTEETVLHRLSETFGLLLLSAAELGLFNNLKQITNELLHQPLLDKFLHHSSGSCINAVAFVDANDSMYSSMNDTALVNAILESLSNKEMSLTTRDLFYAKLWVTRVGTMAPQNVIHSFVQNVVMLDHVSELVGAATDAETSVFTKLREQHRDVDMDFLTLEPFVFPLVSSMSKELYEPDHAECYFDQDARTWKREYLNWRKMTADSNGWKVVDIIL</sequence>
<evidence type="ECO:0000313" key="2">
    <source>
        <dbReference type="Proteomes" id="UP001057455"/>
    </source>
</evidence>
<organism evidence="1 2">
    <name type="scientific">Babesia ovis</name>
    <dbReference type="NCBI Taxonomy" id="5869"/>
    <lineage>
        <taxon>Eukaryota</taxon>
        <taxon>Sar</taxon>
        <taxon>Alveolata</taxon>
        <taxon>Apicomplexa</taxon>
        <taxon>Aconoidasida</taxon>
        <taxon>Piroplasmida</taxon>
        <taxon>Babesiidae</taxon>
        <taxon>Babesia</taxon>
    </lineage>
</organism>
<name>A0A9W5TDB3_BABOV</name>
<protein>
    <submittedName>
        <fullName evidence="1">Methionyl-tRNA synthetase, putative</fullName>
    </submittedName>
</protein>